<evidence type="ECO:0000313" key="2">
    <source>
        <dbReference type="Proteomes" id="UP000223596"/>
    </source>
</evidence>
<organism evidence="1 2">
    <name type="scientific">Acetivibrio thermocellus AD2</name>
    <dbReference type="NCBI Taxonomy" id="1138384"/>
    <lineage>
        <taxon>Bacteria</taxon>
        <taxon>Bacillati</taxon>
        <taxon>Bacillota</taxon>
        <taxon>Clostridia</taxon>
        <taxon>Eubacteriales</taxon>
        <taxon>Oscillospiraceae</taxon>
        <taxon>Acetivibrio</taxon>
    </lineage>
</organism>
<proteinExistence type="predicted"/>
<accession>A0AB36THY7</accession>
<gene>
    <name evidence="1" type="ORF">M972_112333</name>
</gene>
<name>A0AB36THY7_ACETH</name>
<dbReference type="InterPro" id="IPR009241">
    <property type="entry name" value="HigB-like"/>
</dbReference>
<sequence length="115" mass="13449">MNVYHYETSGGKDLILEYIDGLPKNEKAEGLTILEKLEKEGLEALEVLNTRQLRGKLWEIKFYRSNRIMYVVADEDNIYLVHACKKQKGKAEKFELDTAIKRVKELEKELGKKFI</sequence>
<dbReference type="GeneID" id="35804809"/>
<dbReference type="SMR" id="A0AB36THY7"/>
<protein>
    <submittedName>
        <fullName evidence="1">Phage-related protein</fullName>
    </submittedName>
</protein>
<dbReference type="AlphaFoldDB" id="A0AB36THY7"/>
<dbReference type="Proteomes" id="UP000223596">
    <property type="component" value="Unassembled WGS sequence"/>
</dbReference>
<dbReference type="RefSeq" id="WP_003517839.1">
    <property type="nucleotide sequence ID" value="NZ_CP013828.1"/>
</dbReference>
<comment type="caution">
    <text evidence="1">The sequence shown here is derived from an EMBL/GenBank/DDBJ whole genome shotgun (WGS) entry which is preliminary data.</text>
</comment>
<dbReference type="EMBL" id="PDBW01000001">
    <property type="protein sequence ID" value="PFH03522.1"/>
    <property type="molecule type" value="Genomic_DNA"/>
</dbReference>
<dbReference type="Pfam" id="PF05973">
    <property type="entry name" value="Gp49"/>
    <property type="match status" value="1"/>
</dbReference>
<reference evidence="1 2" key="1">
    <citation type="submission" date="2017-09" db="EMBL/GenBank/DDBJ databases">
        <title>Evaluation of Pacific Biosciences Sequencing Technology to Finishing C. thermocellum Genome Sequences.</title>
        <authorList>
            <person name="Brown S."/>
        </authorList>
    </citation>
    <scope>NUCLEOTIDE SEQUENCE [LARGE SCALE GENOMIC DNA]</scope>
    <source>
        <strain evidence="1 2">AD2</strain>
    </source>
</reference>
<evidence type="ECO:0000313" key="1">
    <source>
        <dbReference type="EMBL" id="PFH03522.1"/>
    </source>
</evidence>